<name>A0ACB9CRZ6_CICIN</name>
<dbReference type="Proteomes" id="UP001055811">
    <property type="component" value="Linkage Group LG05"/>
</dbReference>
<evidence type="ECO:0000313" key="2">
    <source>
        <dbReference type="Proteomes" id="UP001055811"/>
    </source>
</evidence>
<protein>
    <submittedName>
        <fullName evidence="1">Uncharacterized protein</fullName>
    </submittedName>
</protein>
<reference evidence="1 2" key="2">
    <citation type="journal article" date="2022" name="Mol. Ecol. Resour.">
        <title>The genomes of chicory, endive, great burdock and yacon provide insights into Asteraceae paleo-polyploidization history and plant inulin production.</title>
        <authorList>
            <person name="Fan W."/>
            <person name="Wang S."/>
            <person name="Wang H."/>
            <person name="Wang A."/>
            <person name="Jiang F."/>
            <person name="Liu H."/>
            <person name="Zhao H."/>
            <person name="Xu D."/>
            <person name="Zhang Y."/>
        </authorList>
    </citation>
    <scope>NUCLEOTIDE SEQUENCE [LARGE SCALE GENOMIC DNA]</scope>
    <source>
        <strain evidence="2">cv. Punajuju</strain>
        <tissue evidence="1">Leaves</tissue>
    </source>
</reference>
<reference evidence="2" key="1">
    <citation type="journal article" date="2022" name="Mol. Ecol. Resour.">
        <title>The genomes of chicory, endive, great burdock and yacon provide insights into Asteraceae palaeo-polyploidization history and plant inulin production.</title>
        <authorList>
            <person name="Fan W."/>
            <person name="Wang S."/>
            <person name="Wang H."/>
            <person name="Wang A."/>
            <person name="Jiang F."/>
            <person name="Liu H."/>
            <person name="Zhao H."/>
            <person name="Xu D."/>
            <person name="Zhang Y."/>
        </authorList>
    </citation>
    <scope>NUCLEOTIDE SEQUENCE [LARGE SCALE GENOMIC DNA]</scope>
    <source>
        <strain evidence="2">cv. Punajuju</strain>
    </source>
</reference>
<gene>
    <name evidence="1" type="ORF">L2E82_26943</name>
</gene>
<accession>A0ACB9CRZ6</accession>
<sequence>MDRNLGCPFSSLDSPLLKHLSLILPNVGLDPFVIFHSAITFFPAAHFLPSVVPPCLGISVFFIPPPTLNYSCNVLRYCTKNEERGCRRRWHSPFADSIMVIGLLHNLKPLHSKPSLSNVLIHLQRTKNLSWFFLELSVLSISSSQDTRGSNITGNENCVSISSLPATLHTCSLFVCKFYVLFRLFS</sequence>
<organism evidence="1 2">
    <name type="scientific">Cichorium intybus</name>
    <name type="common">Chicory</name>
    <dbReference type="NCBI Taxonomy" id="13427"/>
    <lineage>
        <taxon>Eukaryota</taxon>
        <taxon>Viridiplantae</taxon>
        <taxon>Streptophyta</taxon>
        <taxon>Embryophyta</taxon>
        <taxon>Tracheophyta</taxon>
        <taxon>Spermatophyta</taxon>
        <taxon>Magnoliopsida</taxon>
        <taxon>eudicotyledons</taxon>
        <taxon>Gunneridae</taxon>
        <taxon>Pentapetalae</taxon>
        <taxon>asterids</taxon>
        <taxon>campanulids</taxon>
        <taxon>Asterales</taxon>
        <taxon>Asteraceae</taxon>
        <taxon>Cichorioideae</taxon>
        <taxon>Cichorieae</taxon>
        <taxon>Cichoriinae</taxon>
        <taxon>Cichorium</taxon>
    </lineage>
</organism>
<comment type="caution">
    <text evidence="1">The sequence shown here is derived from an EMBL/GenBank/DDBJ whole genome shotgun (WGS) entry which is preliminary data.</text>
</comment>
<dbReference type="EMBL" id="CM042013">
    <property type="protein sequence ID" value="KAI3736953.1"/>
    <property type="molecule type" value="Genomic_DNA"/>
</dbReference>
<keyword evidence="2" id="KW-1185">Reference proteome</keyword>
<proteinExistence type="predicted"/>
<evidence type="ECO:0000313" key="1">
    <source>
        <dbReference type="EMBL" id="KAI3736953.1"/>
    </source>
</evidence>